<keyword evidence="2" id="KW-1185">Reference proteome</keyword>
<accession>A0A8S9Z9A2</accession>
<gene>
    <name evidence="1" type="ORF">Mgra_00009433</name>
</gene>
<name>A0A8S9Z9A2_9BILA</name>
<reference evidence="1" key="1">
    <citation type="journal article" date="2020" name="Ecol. Evol.">
        <title>Genome structure and content of the rice root-knot nematode (Meloidogyne graminicola).</title>
        <authorList>
            <person name="Phan N.T."/>
            <person name="Danchin E.G.J."/>
            <person name="Klopp C."/>
            <person name="Perfus-Barbeoch L."/>
            <person name="Kozlowski D.K."/>
            <person name="Koutsovoulos G.D."/>
            <person name="Lopez-Roques C."/>
            <person name="Bouchez O."/>
            <person name="Zahm M."/>
            <person name="Besnard G."/>
            <person name="Bellafiore S."/>
        </authorList>
    </citation>
    <scope>NUCLEOTIDE SEQUENCE</scope>
    <source>
        <strain evidence="1">VN-18</strain>
    </source>
</reference>
<dbReference type="AlphaFoldDB" id="A0A8S9Z9A2"/>
<protein>
    <submittedName>
        <fullName evidence="1">Uncharacterized protein</fullName>
    </submittedName>
</protein>
<organism evidence="1 2">
    <name type="scientific">Meloidogyne graminicola</name>
    <dbReference type="NCBI Taxonomy" id="189291"/>
    <lineage>
        <taxon>Eukaryota</taxon>
        <taxon>Metazoa</taxon>
        <taxon>Ecdysozoa</taxon>
        <taxon>Nematoda</taxon>
        <taxon>Chromadorea</taxon>
        <taxon>Rhabditida</taxon>
        <taxon>Tylenchina</taxon>
        <taxon>Tylenchomorpha</taxon>
        <taxon>Tylenchoidea</taxon>
        <taxon>Meloidogynidae</taxon>
        <taxon>Meloidogyninae</taxon>
        <taxon>Meloidogyne</taxon>
    </lineage>
</organism>
<evidence type="ECO:0000313" key="2">
    <source>
        <dbReference type="Proteomes" id="UP000605970"/>
    </source>
</evidence>
<dbReference type="EMBL" id="JABEBT010000157">
    <property type="protein sequence ID" value="KAF7627258.1"/>
    <property type="molecule type" value="Genomic_DNA"/>
</dbReference>
<comment type="caution">
    <text evidence="1">The sequence shown here is derived from an EMBL/GenBank/DDBJ whole genome shotgun (WGS) entry which is preliminary data.</text>
</comment>
<evidence type="ECO:0000313" key="1">
    <source>
        <dbReference type="EMBL" id="KAF7627258.1"/>
    </source>
</evidence>
<dbReference type="Proteomes" id="UP000605970">
    <property type="component" value="Unassembled WGS sequence"/>
</dbReference>
<sequence>MIRPHACYYNGPSNLRRCPPLKPYCFIAFFNHSEDDYTRACTANPNLCRIDLNREVFGDRNPTKCCVCHTDACNFRKVEANIDNCDSYI</sequence>
<proteinExistence type="predicted"/>